<proteinExistence type="predicted"/>
<protein>
    <submittedName>
        <fullName evidence="1">Uncharacterized protein</fullName>
    </submittedName>
</protein>
<dbReference type="EMBL" id="CAJOBP010098745">
    <property type="protein sequence ID" value="CAF4969958.1"/>
    <property type="molecule type" value="Genomic_DNA"/>
</dbReference>
<feature type="non-terminal residue" evidence="1">
    <location>
        <position position="1"/>
    </location>
</feature>
<evidence type="ECO:0000313" key="1">
    <source>
        <dbReference type="EMBL" id="CAF4969958.1"/>
    </source>
</evidence>
<name>A0A821ZF01_9BILA</name>
<gene>
    <name evidence="1" type="ORF">UJA718_LOCUS48708</name>
</gene>
<comment type="caution">
    <text evidence="1">The sequence shown here is derived from an EMBL/GenBank/DDBJ whole genome shotgun (WGS) entry which is preliminary data.</text>
</comment>
<reference evidence="1" key="1">
    <citation type="submission" date="2021-02" db="EMBL/GenBank/DDBJ databases">
        <authorList>
            <person name="Nowell W R."/>
        </authorList>
    </citation>
    <scope>NUCLEOTIDE SEQUENCE</scope>
</reference>
<organism evidence="1 2">
    <name type="scientific">Rotaria socialis</name>
    <dbReference type="NCBI Taxonomy" id="392032"/>
    <lineage>
        <taxon>Eukaryota</taxon>
        <taxon>Metazoa</taxon>
        <taxon>Spiralia</taxon>
        <taxon>Gnathifera</taxon>
        <taxon>Rotifera</taxon>
        <taxon>Eurotatoria</taxon>
        <taxon>Bdelloidea</taxon>
        <taxon>Philodinida</taxon>
        <taxon>Philodinidae</taxon>
        <taxon>Rotaria</taxon>
    </lineage>
</organism>
<dbReference type="Proteomes" id="UP000663873">
    <property type="component" value="Unassembled WGS sequence"/>
</dbReference>
<keyword evidence="2" id="KW-1185">Reference proteome</keyword>
<sequence>NLKISINKFDNTLNDEDDNVQSSLTGEVEDKNATFFFFDIDDRLKGKF</sequence>
<evidence type="ECO:0000313" key="2">
    <source>
        <dbReference type="Proteomes" id="UP000663873"/>
    </source>
</evidence>
<dbReference type="AlphaFoldDB" id="A0A821ZF01"/>
<accession>A0A821ZF01</accession>